<dbReference type="PANTHER" id="PTHR24559">
    <property type="entry name" value="TRANSPOSON TY3-I GAG-POL POLYPROTEIN"/>
    <property type="match status" value="1"/>
</dbReference>
<dbReference type="Gene3D" id="3.30.70.270">
    <property type="match status" value="1"/>
</dbReference>
<dbReference type="InterPro" id="IPR043128">
    <property type="entry name" value="Rev_trsase/Diguanyl_cyclase"/>
</dbReference>
<organism evidence="1 2">
    <name type="scientific">Mucuna pruriens</name>
    <name type="common">Velvet bean</name>
    <name type="synonym">Dolichos pruriens</name>
    <dbReference type="NCBI Taxonomy" id="157652"/>
    <lineage>
        <taxon>Eukaryota</taxon>
        <taxon>Viridiplantae</taxon>
        <taxon>Streptophyta</taxon>
        <taxon>Embryophyta</taxon>
        <taxon>Tracheophyta</taxon>
        <taxon>Spermatophyta</taxon>
        <taxon>Magnoliopsida</taxon>
        <taxon>eudicotyledons</taxon>
        <taxon>Gunneridae</taxon>
        <taxon>Pentapetalae</taxon>
        <taxon>rosids</taxon>
        <taxon>fabids</taxon>
        <taxon>Fabales</taxon>
        <taxon>Fabaceae</taxon>
        <taxon>Papilionoideae</taxon>
        <taxon>50 kb inversion clade</taxon>
        <taxon>NPAAA clade</taxon>
        <taxon>indigoferoid/millettioid clade</taxon>
        <taxon>Phaseoleae</taxon>
        <taxon>Mucuna</taxon>
    </lineage>
</organism>
<keyword evidence="2" id="KW-1185">Reference proteome</keyword>
<reference evidence="1" key="1">
    <citation type="submission" date="2018-05" db="EMBL/GenBank/DDBJ databases">
        <title>Draft genome of Mucuna pruriens seed.</title>
        <authorList>
            <person name="Nnadi N.E."/>
            <person name="Vos R."/>
            <person name="Hasami M.H."/>
            <person name="Devisetty U.K."/>
            <person name="Aguiy J.C."/>
        </authorList>
    </citation>
    <scope>NUCLEOTIDE SEQUENCE [LARGE SCALE GENOMIC DNA]</scope>
    <source>
        <strain evidence="1">JCA_2017</strain>
    </source>
</reference>
<dbReference type="Proteomes" id="UP000257109">
    <property type="component" value="Unassembled WGS sequence"/>
</dbReference>
<dbReference type="EMBL" id="QJKJ01000454">
    <property type="protein sequence ID" value="RDY12509.1"/>
    <property type="molecule type" value="Genomic_DNA"/>
</dbReference>
<dbReference type="CDD" id="cd01647">
    <property type="entry name" value="RT_LTR"/>
    <property type="match status" value="1"/>
</dbReference>
<dbReference type="AlphaFoldDB" id="A0A371IBV2"/>
<sequence length="122" mass="14387">MFPGDREKTIFITLWGTFCYKVMPFGLKNVGETYQRIMVSLFHDMMHKEIKVYVDEMVAKSKTLELRKYTLRLNPAKCTFDIKERKQLGFMVNEIGIEVDSDKVKAIRKMLTPRIESEVWVS</sequence>
<evidence type="ECO:0000313" key="1">
    <source>
        <dbReference type="EMBL" id="RDY12509.1"/>
    </source>
</evidence>
<evidence type="ECO:0000313" key="2">
    <source>
        <dbReference type="Proteomes" id="UP000257109"/>
    </source>
</evidence>
<dbReference type="PANTHER" id="PTHR24559:SF457">
    <property type="entry name" value="RNA-DIRECTED DNA POLYMERASE HOMOLOG"/>
    <property type="match status" value="1"/>
</dbReference>
<comment type="caution">
    <text evidence="1">The sequence shown here is derived from an EMBL/GenBank/DDBJ whole genome shotgun (WGS) entry which is preliminary data.</text>
</comment>
<dbReference type="STRING" id="157652.A0A371IBV2"/>
<dbReference type="InterPro" id="IPR053134">
    <property type="entry name" value="RNA-dir_DNA_polymerase"/>
</dbReference>
<proteinExistence type="predicted"/>
<dbReference type="OrthoDB" id="101614at2759"/>
<accession>A0A371IBV2</accession>
<dbReference type="SUPFAM" id="SSF56672">
    <property type="entry name" value="DNA/RNA polymerases"/>
    <property type="match status" value="1"/>
</dbReference>
<feature type="non-terminal residue" evidence="1">
    <location>
        <position position="1"/>
    </location>
</feature>
<dbReference type="InterPro" id="IPR043502">
    <property type="entry name" value="DNA/RNA_pol_sf"/>
</dbReference>
<gene>
    <name evidence="1" type="primary">pol</name>
    <name evidence="1" type="ORF">CR513_02663</name>
</gene>
<protein>
    <submittedName>
        <fullName evidence="1">Retrovirus-related Pol polyprotein from transposon 17.6</fullName>
    </submittedName>
</protein>
<name>A0A371IBV2_MUCPR</name>